<dbReference type="AlphaFoldDB" id="A0AAN8PJ31"/>
<comment type="caution">
    <text evidence="1">The sequence shown here is derived from an EMBL/GenBank/DDBJ whole genome shotgun (WGS) entry which is preliminary data.</text>
</comment>
<proteinExistence type="predicted"/>
<protein>
    <submittedName>
        <fullName evidence="1">Uncharacterized protein</fullName>
    </submittedName>
</protein>
<organism evidence="1 2">
    <name type="scientific">Patella caerulea</name>
    <name type="common">Rayed Mediterranean limpet</name>
    <dbReference type="NCBI Taxonomy" id="87958"/>
    <lineage>
        <taxon>Eukaryota</taxon>
        <taxon>Metazoa</taxon>
        <taxon>Spiralia</taxon>
        <taxon>Lophotrochozoa</taxon>
        <taxon>Mollusca</taxon>
        <taxon>Gastropoda</taxon>
        <taxon>Patellogastropoda</taxon>
        <taxon>Patelloidea</taxon>
        <taxon>Patellidae</taxon>
        <taxon>Patella</taxon>
    </lineage>
</organism>
<keyword evidence="2" id="KW-1185">Reference proteome</keyword>
<accession>A0AAN8PJ31</accession>
<dbReference type="EMBL" id="JAZGQO010000008">
    <property type="protein sequence ID" value="KAK6179247.1"/>
    <property type="molecule type" value="Genomic_DNA"/>
</dbReference>
<dbReference type="Proteomes" id="UP001347796">
    <property type="component" value="Unassembled WGS sequence"/>
</dbReference>
<sequence length="125" mass="14221">MIPRADTHLTGIDMGSFDDSVTQLVTDLKDEFLHCAFVRKDSHKHGDDYLEFINLSCAYLNGDNDGFGFRRPGAMHKDRWMSKLIYCLKVCLKQTQIDQLPPGTITTRQQTSNVRDFTNYMALGG</sequence>
<name>A0AAN8PJ31_PATCE</name>
<reference evidence="1 2" key="1">
    <citation type="submission" date="2024-01" db="EMBL/GenBank/DDBJ databases">
        <title>The genome of the rayed Mediterranean limpet Patella caerulea (Linnaeus, 1758).</title>
        <authorList>
            <person name="Anh-Thu Weber A."/>
            <person name="Halstead-Nussloch G."/>
        </authorList>
    </citation>
    <scope>NUCLEOTIDE SEQUENCE [LARGE SCALE GENOMIC DNA]</scope>
    <source>
        <strain evidence="1">AATW-2023a</strain>
        <tissue evidence="1">Whole specimen</tissue>
    </source>
</reference>
<gene>
    <name evidence="1" type="ORF">SNE40_011651</name>
</gene>
<evidence type="ECO:0000313" key="1">
    <source>
        <dbReference type="EMBL" id="KAK6179247.1"/>
    </source>
</evidence>
<evidence type="ECO:0000313" key="2">
    <source>
        <dbReference type="Proteomes" id="UP001347796"/>
    </source>
</evidence>